<dbReference type="PANTHER" id="PTHR30086">
    <property type="entry name" value="ARGININE EXPORTER PROTEIN ARGO"/>
    <property type="match status" value="1"/>
</dbReference>
<dbReference type="GO" id="GO:0005886">
    <property type="term" value="C:plasma membrane"/>
    <property type="evidence" value="ECO:0007669"/>
    <property type="project" value="UniProtKB-SubCell"/>
</dbReference>
<proteinExistence type="predicted"/>
<keyword evidence="4 6" id="KW-1133">Transmembrane helix</keyword>
<keyword evidence="2" id="KW-1003">Cell membrane</keyword>
<evidence type="ECO:0000256" key="1">
    <source>
        <dbReference type="ARBA" id="ARBA00004651"/>
    </source>
</evidence>
<evidence type="ECO:0000256" key="5">
    <source>
        <dbReference type="ARBA" id="ARBA00023136"/>
    </source>
</evidence>
<name>A0A090QZW2_NONUL</name>
<feature type="transmembrane region" description="Helical" evidence="6">
    <location>
        <begin position="39"/>
        <end position="63"/>
    </location>
</feature>
<dbReference type="Proteomes" id="UP000029226">
    <property type="component" value="Unassembled WGS sequence"/>
</dbReference>
<dbReference type="PIRSF" id="PIRSF006324">
    <property type="entry name" value="LeuE"/>
    <property type="match status" value="1"/>
</dbReference>
<dbReference type="GO" id="GO:0015171">
    <property type="term" value="F:amino acid transmembrane transporter activity"/>
    <property type="evidence" value="ECO:0007669"/>
    <property type="project" value="TreeGrafter"/>
</dbReference>
<evidence type="ECO:0000313" key="8">
    <source>
        <dbReference type="Proteomes" id="UP000029226"/>
    </source>
</evidence>
<dbReference type="InterPro" id="IPR001123">
    <property type="entry name" value="LeuE-type"/>
</dbReference>
<organism evidence="7 8">
    <name type="scientific">Nonlabens ulvanivorans</name>
    <name type="common">Persicivirga ulvanivorans</name>
    <dbReference type="NCBI Taxonomy" id="906888"/>
    <lineage>
        <taxon>Bacteria</taxon>
        <taxon>Pseudomonadati</taxon>
        <taxon>Bacteroidota</taxon>
        <taxon>Flavobacteriia</taxon>
        <taxon>Flavobacteriales</taxon>
        <taxon>Flavobacteriaceae</taxon>
        <taxon>Nonlabens</taxon>
    </lineage>
</organism>
<gene>
    <name evidence="7" type="ORF">JCM19314_188</name>
</gene>
<dbReference type="AlphaFoldDB" id="A0A090QZW2"/>
<dbReference type="EMBL" id="BBMM01000007">
    <property type="protein sequence ID" value="GAL00962.1"/>
    <property type="molecule type" value="Genomic_DNA"/>
</dbReference>
<protein>
    <recommendedName>
        <fullName evidence="9">Lysine transporter LysE</fullName>
    </recommendedName>
</protein>
<feature type="transmembrane region" description="Helical" evidence="6">
    <location>
        <begin position="69"/>
        <end position="90"/>
    </location>
</feature>
<comment type="subcellular location">
    <subcellularLocation>
        <location evidence="1">Cell membrane</location>
        <topology evidence="1">Multi-pass membrane protein</topology>
    </subcellularLocation>
</comment>
<evidence type="ECO:0008006" key="9">
    <source>
        <dbReference type="Google" id="ProtNLM"/>
    </source>
</evidence>
<evidence type="ECO:0000256" key="6">
    <source>
        <dbReference type="SAM" id="Phobius"/>
    </source>
</evidence>
<comment type="caution">
    <text evidence="7">The sequence shown here is derived from an EMBL/GenBank/DDBJ whole genome shotgun (WGS) entry which is preliminary data.</text>
</comment>
<dbReference type="Pfam" id="PF01810">
    <property type="entry name" value="LysE"/>
    <property type="match status" value="1"/>
</dbReference>
<evidence type="ECO:0000256" key="2">
    <source>
        <dbReference type="ARBA" id="ARBA00022475"/>
    </source>
</evidence>
<feature type="transmembrane region" description="Helical" evidence="6">
    <location>
        <begin position="182"/>
        <end position="205"/>
    </location>
</feature>
<accession>A0A090QZW2</accession>
<dbReference type="PANTHER" id="PTHR30086:SF20">
    <property type="entry name" value="ARGININE EXPORTER PROTEIN ARGO-RELATED"/>
    <property type="match status" value="1"/>
</dbReference>
<feature type="transmembrane region" description="Helical" evidence="6">
    <location>
        <begin position="6"/>
        <end position="27"/>
    </location>
</feature>
<feature type="transmembrane region" description="Helical" evidence="6">
    <location>
        <begin position="145"/>
        <end position="170"/>
    </location>
</feature>
<evidence type="ECO:0000313" key="7">
    <source>
        <dbReference type="EMBL" id="GAL00962.1"/>
    </source>
</evidence>
<feature type="transmembrane region" description="Helical" evidence="6">
    <location>
        <begin position="111"/>
        <end position="133"/>
    </location>
</feature>
<reference evidence="7 8" key="1">
    <citation type="journal article" date="2014" name="Genome Announc.">
        <title>Draft Genome Sequences of Marine Flavobacterium Nonlabens Strains NR17, NR24, NR27, NR32, NR33, and Ara13.</title>
        <authorList>
            <person name="Nakanishi M."/>
            <person name="Meirelles P."/>
            <person name="Suzuki R."/>
            <person name="Takatani N."/>
            <person name="Mino S."/>
            <person name="Suda W."/>
            <person name="Oshima K."/>
            <person name="Hattori M."/>
            <person name="Ohkuma M."/>
            <person name="Hosokawa M."/>
            <person name="Miyashita K."/>
            <person name="Thompson F.L."/>
            <person name="Niwa A."/>
            <person name="Sawabe T."/>
            <person name="Sawabe T."/>
        </authorList>
    </citation>
    <scope>NUCLEOTIDE SEQUENCE [LARGE SCALE GENOMIC DNA]</scope>
    <source>
        <strain evidence="8">JCM19314</strain>
    </source>
</reference>
<evidence type="ECO:0000256" key="4">
    <source>
        <dbReference type="ARBA" id="ARBA00022989"/>
    </source>
</evidence>
<evidence type="ECO:0000256" key="3">
    <source>
        <dbReference type="ARBA" id="ARBA00022692"/>
    </source>
</evidence>
<sequence>MLETLISFSIATLILALSPGPDNIFVLTQSVARGSKYGIAIASGLITGCIVHTSIVALGFAVIIRDNDWLLYSIKITGAVYLLYLAYNIFKSNSSIKFGDSKVSSKSLFKLYKIGITMNLLNPKVTLFFLALLPQFVIANSYPDWVQIYMLGGVFMLVSLLTFYTIALIAGKAASFIKSSQWFAPPAMKWVQIEVFIGIAVAILIP</sequence>
<keyword evidence="3 6" id="KW-0812">Transmembrane</keyword>
<keyword evidence="5 6" id="KW-0472">Membrane</keyword>